<dbReference type="GO" id="GO:0045087">
    <property type="term" value="P:innate immune response"/>
    <property type="evidence" value="ECO:0007669"/>
    <property type="project" value="UniProtKB-KW"/>
</dbReference>
<evidence type="ECO:0000313" key="19">
    <source>
        <dbReference type="EMBL" id="KAK2850512.1"/>
    </source>
</evidence>
<evidence type="ECO:0000256" key="10">
    <source>
        <dbReference type="ARBA" id="ARBA00022989"/>
    </source>
</evidence>
<dbReference type="InterPro" id="IPR035897">
    <property type="entry name" value="Toll_tir_struct_dom_sf"/>
</dbReference>
<dbReference type="InterPro" id="IPR001611">
    <property type="entry name" value="Leu-rich_rpt"/>
</dbReference>
<dbReference type="Proteomes" id="UP001187315">
    <property type="component" value="Unassembled WGS sequence"/>
</dbReference>
<feature type="transmembrane region" description="Helical" evidence="16">
    <location>
        <begin position="812"/>
        <end position="837"/>
    </location>
</feature>
<organism evidence="19 20">
    <name type="scientific">Tachysurus vachellii</name>
    <name type="common">Darkbarbel catfish</name>
    <name type="synonym">Pelteobagrus vachellii</name>
    <dbReference type="NCBI Taxonomy" id="175792"/>
    <lineage>
        <taxon>Eukaryota</taxon>
        <taxon>Metazoa</taxon>
        <taxon>Chordata</taxon>
        <taxon>Craniata</taxon>
        <taxon>Vertebrata</taxon>
        <taxon>Euteleostomi</taxon>
        <taxon>Actinopterygii</taxon>
        <taxon>Neopterygii</taxon>
        <taxon>Teleostei</taxon>
        <taxon>Ostariophysi</taxon>
        <taxon>Siluriformes</taxon>
        <taxon>Bagridae</taxon>
        <taxon>Tachysurus</taxon>
    </lineage>
</organism>
<dbReference type="PROSITE" id="PS51257">
    <property type="entry name" value="PROKAR_LIPOPROTEIN"/>
    <property type="match status" value="1"/>
</dbReference>
<evidence type="ECO:0000256" key="17">
    <source>
        <dbReference type="SAM" id="SignalP"/>
    </source>
</evidence>
<evidence type="ECO:0000256" key="15">
    <source>
        <dbReference type="ARBA" id="ARBA00046288"/>
    </source>
</evidence>
<evidence type="ECO:0000256" key="12">
    <source>
        <dbReference type="ARBA" id="ARBA00023170"/>
    </source>
</evidence>
<accession>A0AA88N5X5</accession>
<keyword evidence="8" id="KW-0967">Endosome</keyword>
<dbReference type="PROSITE" id="PS50104">
    <property type="entry name" value="TIR"/>
    <property type="match status" value="1"/>
</dbReference>
<keyword evidence="3" id="KW-0399">Innate immunity</keyword>
<dbReference type="PANTHER" id="PTHR47410">
    <property type="entry name" value="TOLL-LIKE RECEPTOR 7-RELATED"/>
    <property type="match status" value="1"/>
</dbReference>
<evidence type="ECO:0000256" key="9">
    <source>
        <dbReference type="ARBA" id="ARBA00022859"/>
    </source>
</evidence>
<dbReference type="FunFam" id="3.40.50.10140:FF:000003">
    <property type="entry name" value="Toll-like receptor 7"/>
    <property type="match status" value="1"/>
</dbReference>
<evidence type="ECO:0000256" key="14">
    <source>
        <dbReference type="ARBA" id="ARBA00023198"/>
    </source>
</evidence>
<comment type="caution">
    <text evidence="19">The sequence shown here is derived from an EMBL/GenBank/DDBJ whole genome shotgun (WGS) entry which is preliminary data.</text>
</comment>
<dbReference type="Pfam" id="PF01582">
    <property type="entry name" value="TIR"/>
    <property type="match status" value="1"/>
</dbReference>
<dbReference type="PROSITE" id="PS51450">
    <property type="entry name" value="LRR"/>
    <property type="match status" value="5"/>
</dbReference>
<keyword evidence="10 16" id="KW-1133">Transmembrane helix</keyword>
<keyword evidence="7" id="KW-0677">Repeat</keyword>
<dbReference type="GO" id="GO:0032755">
    <property type="term" value="P:positive regulation of interleukin-6 production"/>
    <property type="evidence" value="ECO:0007669"/>
    <property type="project" value="TreeGrafter"/>
</dbReference>
<dbReference type="SMART" id="SM00369">
    <property type="entry name" value="LRR_TYP"/>
    <property type="match status" value="16"/>
</dbReference>
<comment type="similarity">
    <text evidence="2">Belongs to the Toll-like receptor family.</text>
</comment>
<keyword evidence="12" id="KW-0675">Receptor</keyword>
<protein>
    <recommendedName>
        <fullName evidence="18">TIR domain-containing protein</fullName>
    </recommendedName>
</protein>
<dbReference type="GO" id="GO:0007249">
    <property type="term" value="P:canonical NF-kappaB signal transduction"/>
    <property type="evidence" value="ECO:0007669"/>
    <property type="project" value="TreeGrafter"/>
</dbReference>
<dbReference type="Gene3D" id="3.40.50.10140">
    <property type="entry name" value="Toll/interleukin-1 receptor homology (TIR) domain"/>
    <property type="match status" value="1"/>
</dbReference>
<evidence type="ECO:0000259" key="18">
    <source>
        <dbReference type="PROSITE" id="PS50104"/>
    </source>
</evidence>
<dbReference type="SUPFAM" id="SSF52200">
    <property type="entry name" value="Toll/Interleukin receptor TIR domain"/>
    <property type="match status" value="1"/>
</dbReference>
<evidence type="ECO:0000256" key="7">
    <source>
        <dbReference type="ARBA" id="ARBA00022737"/>
    </source>
</evidence>
<evidence type="ECO:0000256" key="13">
    <source>
        <dbReference type="ARBA" id="ARBA00023180"/>
    </source>
</evidence>
<name>A0AA88N5X5_TACVA</name>
<dbReference type="GO" id="GO:0051607">
    <property type="term" value="P:defense response to virus"/>
    <property type="evidence" value="ECO:0007669"/>
    <property type="project" value="TreeGrafter"/>
</dbReference>
<dbReference type="SMART" id="SM00255">
    <property type="entry name" value="TIR"/>
    <property type="match status" value="1"/>
</dbReference>
<feature type="chain" id="PRO_5041735886" description="TIR domain-containing protein" evidence="17">
    <location>
        <begin position="26"/>
        <end position="1030"/>
    </location>
</feature>
<evidence type="ECO:0000313" key="20">
    <source>
        <dbReference type="Proteomes" id="UP001187315"/>
    </source>
</evidence>
<proteinExistence type="inferred from homology"/>
<keyword evidence="20" id="KW-1185">Reference proteome</keyword>
<evidence type="ECO:0000256" key="3">
    <source>
        <dbReference type="ARBA" id="ARBA00022588"/>
    </source>
</evidence>
<dbReference type="GO" id="GO:0038187">
    <property type="term" value="F:pattern recognition receptor activity"/>
    <property type="evidence" value="ECO:0007669"/>
    <property type="project" value="TreeGrafter"/>
</dbReference>
<dbReference type="Gene3D" id="3.80.10.10">
    <property type="entry name" value="Ribonuclease Inhibitor"/>
    <property type="match status" value="1"/>
</dbReference>
<dbReference type="PANTHER" id="PTHR47410:SF1">
    <property type="entry name" value="TOLL-LIKE RECEPTOR 8"/>
    <property type="match status" value="1"/>
</dbReference>
<evidence type="ECO:0000256" key="16">
    <source>
        <dbReference type="SAM" id="Phobius"/>
    </source>
</evidence>
<evidence type="ECO:0000256" key="8">
    <source>
        <dbReference type="ARBA" id="ARBA00022753"/>
    </source>
</evidence>
<dbReference type="Pfam" id="PF00560">
    <property type="entry name" value="LRR_1"/>
    <property type="match status" value="1"/>
</dbReference>
<keyword evidence="13" id="KW-0325">Glycoprotein</keyword>
<evidence type="ECO:0000256" key="2">
    <source>
        <dbReference type="ARBA" id="ARBA00009634"/>
    </source>
</evidence>
<dbReference type="GO" id="GO:0006954">
    <property type="term" value="P:inflammatory response"/>
    <property type="evidence" value="ECO:0007669"/>
    <property type="project" value="UniProtKB-KW"/>
</dbReference>
<dbReference type="GO" id="GO:0002224">
    <property type="term" value="P:toll-like receptor signaling pathway"/>
    <property type="evidence" value="ECO:0007669"/>
    <property type="project" value="TreeGrafter"/>
</dbReference>
<evidence type="ECO:0000256" key="5">
    <source>
        <dbReference type="ARBA" id="ARBA00022692"/>
    </source>
</evidence>
<evidence type="ECO:0000256" key="6">
    <source>
        <dbReference type="ARBA" id="ARBA00022729"/>
    </source>
</evidence>
<dbReference type="SMART" id="SM00365">
    <property type="entry name" value="LRR_SD22"/>
    <property type="match status" value="7"/>
</dbReference>
<reference evidence="19" key="1">
    <citation type="submission" date="2023-08" db="EMBL/GenBank/DDBJ databases">
        <title>Pelteobagrus vachellii genome.</title>
        <authorList>
            <person name="Liu H."/>
        </authorList>
    </citation>
    <scope>NUCLEOTIDE SEQUENCE</scope>
    <source>
        <strain evidence="19">PRFRI_2022a</strain>
        <tissue evidence="19">Muscle</tissue>
    </source>
</reference>
<dbReference type="PRINTS" id="PR01537">
    <property type="entry name" value="INTRLKN1R1F"/>
</dbReference>
<keyword evidence="6 17" id="KW-0732">Signal</keyword>
<dbReference type="Pfam" id="PF13855">
    <property type="entry name" value="LRR_8"/>
    <property type="match status" value="3"/>
</dbReference>
<dbReference type="PRINTS" id="PR00019">
    <property type="entry name" value="LEURICHRPT"/>
</dbReference>
<keyword evidence="4" id="KW-0433">Leucine-rich repeat</keyword>
<dbReference type="InterPro" id="IPR032675">
    <property type="entry name" value="LRR_dom_sf"/>
</dbReference>
<keyword evidence="11 16" id="KW-0472">Membrane</keyword>
<sequence>MEASKLWLILICWVIITFWISLVACKPDKESLMTRRCDIHNNTNGTVFDCHRRKLRVMPQVYLNTTSLDASENEIRNLTADSLKDLQKLKNLSLNWMNHKQKVSVSRGVFTNLSNLEILALNGIGLSAVPAQLPNSLRELRLDENNISFLSRQNFSRLKNLTHLYLSKNCYYGRSCLMHFEIVNGTFSDLYKLKHLSLSYNNITHVPRYLPASLVTLELASNVISFIGEDDFKGLSNLKTLKIQGNCPRCHNAPYPCTPCQNGSIDIHEQAFSNLKKLTLLHLAGNSISLIKKAWFENLSQLRELYLSYNFLTSQIEDGAFLSNLRLLKKLDLSYNYHLQAYPDTVRLSPTFANLQSLRILHIQGLVFKKIQNDSLAPLYGLQNLSVLDIGVNFIVAVDSNIFNQFSNLQLLYLSENRLYPITNSSVRNPDNNIMPSHFVQPELTDSEKTLEPYQVNKQLVKPECVAAGRVLDLSRNNLFFISPKQFVDYKNISCLNLSRNGFSSALNGTEFTSLPNLKYLDLSFNRIDLAYDYAFKELQELEVLDLSFNPHYFIVPGVTHNLKFLQNLPKLRVLNMSSNSIFTLTSKYMRSNSLVELQFQDNDLARIWRDKKYVQLFWNLTNLTYLDISQNHIQNIPTEVYKYLPLTLKRFRLNGNTLRSLNWTLMRAFTQLEELSLSYNLLTHVSQNITQNIPSLRYLDLSNNRISQLATPLLEGAVNLKMLDLSHNKLTTVNQSTFPLNPATDLSTLWLHSNPYHCTCDILNFALWISGTKVKIPDLYTLVTCSAPFSNKGKLLVDFDLKECLDCQVAFLAYFCTTLLIVGITFVTTLMHIFYWDFSYVFYYVKAKFKGYQQLSSGDNVYDAFVTYDTKDPQVSEWVLNHLRVQLEEEGDRFLPVCLEERDWLPGCPILDSLTQSIRQSRKTIFVLTQSYVNSGSFKMAIYLAHQRLLDENEDVIVLLLLEPVLQNSHFLRLRRRLCGHSVLEWPQTPAAEPWFWQCMRNAIRLENKVMYNSIYSRYFTIKKGPREK</sequence>
<dbReference type="InterPro" id="IPR000157">
    <property type="entry name" value="TIR_dom"/>
</dbReference>
<dbReference type="GO" id="GO:0005768">
    <property type="term" value="C:endosome"/>
    <property type="evidence" value="ECO:0007669"/>
    <property type="project" value="UniProtKB-SubCell"/>
</dbReference>
<dbReference type="EMBL" id="JAVHJS010000008">
    <property type="protein sequence ID" value="KAK2850512.1"/>
    <property type="molecule type" value="Genomic_DNA"/>
</dbReference>
<keyword evidence="14" id="KW-0395">Inflammatory response</keyword>
<keyword evidence="9" id="KW-0391">Immunity</keyword>
<dbReference type="SUPFAM" id="SSF52058">
    <property type="entry name" value="L domain-like"/>
    <property type="match status" value="3"/>
</dbReference>
<keyword evidence="5 16" id="KW-0812">Transmembrane</keyword>
<evidence type="ECO:0000256" key="4">
    <source>
        <dbReference type="ARBA" id="ARBA00022614"/>
    </source>
</evidence>
<feature type="domain" description="TIR" evidence="18">
    <location>
        <begin position="861"/>
        <end position="1005"/>
    </location>
</feature>
<dbReference type="InterPro" id="IPR003591">
    <property type="entry name" value="Leu-rich_rpt_typical-subtyp"/>
</dbReference>
<dbReference type="GO" id="GO:0005886">
    <property type="term" value="C:plasma membrane"/>
    <property type="evidence" value="ECO:0007669"/>
    <property type="project" value="TreeGrafter"/>
</dbReference>
<feature type="signal peptide" evidence="17">
    <location>
        <begin position="1"/>
        <end position="25"/>
    </location>
</feature>
<comment type="subcellular location">
    <subcellularLocation>
        <location evidence="15">Endomembrane system</location>
        <topology evidence="15">Single-pass type I membrane protein</topology>
    </subcellularLocation>
    <subcellularLocation>
        <location evidence="1">Endosome</location>
    </subcellularLocation>
</comment>
<evidence type="ECO:0000256" key="11">
    <source>
        <dbReference type="ARBA" id="ARBA00023136"/>
    </source>
</evidence>
<evidence type="ECO:0000256" key="1">
    <source>
        <dbReference type="ARBA" id="ARBA00004177"/>
    </source>
</evidence>
<dbReference type="GO" id="GO:1902533">
    <property type="term" value="P:positive regulation of intracellular signal transduction"/>
    <property type="evidence" value="ECO:0007669"/>
    <property type="project" value="UniProtKB-ARBA"/>
</dbReference>
<dbReference type="AlphaFoldDB" id="A0AA88N5X5"/>
<gene>
    <name evidence="19" type="ORF">Q7C36_009295</name>
</gene>